<evidence type="ECO:0000256" key="1">
    <source>
        <dbReference type="SAM" id="Phobius"/>
    </source>
</evidence>
<proteinExistence type="predicted"/>
<name>F0WK38_9STRA</name>
<dbReference type="AlphaFoldDB" id="F0WK38"/>
<sequence>MLTEMLSFFSSSDFVAISFQECVIPIKQTARRIFLDFDDGTALYGILIDWLPVILHWISILLQRFKESYHHESMEICKSLNVYKLLDRKAIRLAE</sequence>
<gene>
    <name evidence="2" type="primary">AlNc14C128G6890</name>
    <name evidence="2" type="ORF">ALNC14_077830</name>
</gene>
<organism evidence="2">
    <name type="scientific">Albugo laibachii Nc14</name>
    <dbReference type="NCBI Taxonomy" id="890382"/>
    <lineage>
        <taxon>Eukaryota</taxon>
        <taxon>Sar</taxon>
        <taxon>Stramenopiles</taxon>
        <taxon>Oomycota</taxon>
        <taxon>Peronosporomycetes</taxon>
        <taxon>Albuginales</taxon>
        <taxon>Albuginaceae</taxon>
        <taxon>Albugo</taxon>
    </lineage>
</organism>
<dbReference type="HOGENOM" id="CLU_2431553_0_0_1"/>
<reference evidence="2" key="2">
    <citation type="submission" date="2011-02" db="EMBL/GenBank/DDBJ databases">
        <authorList>
            <person name="MacLean D."/>
        </authorList>
    </citation>
    <scope>NUCLEOTIDE SEQUENCE</scope>
</reference>
<accession>F0WK38</accession>
<keyword evidence="1" id="KW-0472">Membrane</keyword>
<keyword evidence="1" id="KW-0812">Transmembrane</keyword>
<reference evidence="2" key="1">
    <citation type="journal article" date="2011" name="PLoS Biol.">
        <title>Gene gain and loss during evolution of obligate parasitism in the white rust pathogen of Arabidopsis thaliana.</title>
        <authorList>
            <person name="Kemen E."/>
            <person name="Gardiner A."/>
            <person name="Schultz-Larsen T."/>
            <person name="Kemen A.C."/>
            <person name="Balmuth A.L."/>
            <person name="Robert-Seilaniantz A."/>
            <person name="Bailey K."/>
            <person name="Holub E."/>
            <person name="Studholme D.J."/>
            <person name="Maclean D."/>
            <person name="Jones J.D."/>
        </authorList>
    </citation>
    <scope>NUCLEOTIDE SEQUENCE</scope>
</reference>
<feature type="transmembrane region" description="Helical" evidence="1">
    <location>
        <begin position="42"/>
        <end position="62"/>
    </location>
</feature>
<dbReference type="EMBL" id="FR824173">
    <property type="protein sequence ID" value="CCA21640.1"/>
    <property type="molecule type" value="Genomic_DNA"/>
</dbReference>
<evidence type="ECO:0000313" key="2">
    <source>
        <dbReference type="EMBL" id="CCA21640.1"/>
    </source>
</evidence>
<keyword evidence="1" id="KW-1133">Transmembrane helix</keyword>
<protein>
    <submittedName>
        <fullName evidence="2">AlNc14C128G6890 protein</fullName>
    </submittedName>
</protein>